<keyword evidence="5 8" id="KW-0812">Transmembrane</keyword>
<gene>
    <name evidence="10" type="ORF">BKH28_08510</name>
</gene>
<feature type="transmembrane region" description="Helical" evidence="8">
    <location>
        <begin position="159"/>
        <end position="177"/>
    </location>
</feature>
<dbReference type="InterPro" id="IPR013525">
    <property type="entry name" value="ABC2_TM"/>
</dbReference>
<evidence type="ECO:0000256" key="6">
    <source>
        <dbReference type="ARBA" id="ARBA00022989"/>
    </source>
</evidence>
<feature type="domain" description="ABC-2 type transporter transmembrane" evidence="9">
    <location>
        <begin position="68"/>
        <end position="264"/>
    </location>
</feature>
<feature type="transmembrane region" description="Helical" evidence="8">
    <location>
        <begin position="274"/>
        <end position="294"/>
    </location>
</feature>
<dbReference type="PANTHER" id="PTHR30413:SF8">
    <property type="entry name" value="TRANSPORT PERMEASE PROTEIN"/>
    <property type="match status" value="1"/>
</dbReference>
<comment type="similarity">
    <text evidence="2">Belongs to the ABC-2 integral membrane protein family.</text>
</comment>
<reference evidence="10 11" key="1">
    <citation type="submission" date="2016-12" db="EMBL/GenBank/DDBJ databases">
        <title>Genomic comparison of strains in the 'Actinomyces naeslundii' group.</title>
        <authorList>
            <person name="Mughal S.R."/>
            <person name="Do T."/>
            <person name="Gilbert S.C."/>
            <person name="Witherden E.A."/>
            <person name="Didelot X."/>
            <person name="Beighton D."/>
        </authorList>
    </citation>
    <scope>NUCLEOTIDE SEQUENCE [LARGE SCALE GENOMIC DNA]</scope>
    <source>
        <strain evidence="10 11">P6N</strain>
    </source>
</reference>
<dbReference type="GO" id="GO:0005886">
    <property type="term" value="C:plasma membrane"/>
    <property type="evidence" value="ECO:0007669"/>
    <property type="project" value="UniProtKB-SubCell"/>
</dbReference>
<accession>A0A1Q8VL07</accession>
<feature type="transmembrane region" description="Helical" evidence="8">
    <location>
        <begin position="217"/>
        <end position="235"/>
    </location>
</feature>
<organism evidence="10 11">
    <name type="scientific">Actinomyces oris</name>
    <dbReference type="NCBI Taxonomy" id="544580"/>
    <lineage>
        <taxon>Bacteria</taxon>
        <taxon>Bacillati</taxon>
        <taxon>Actinomycetota</taxon>
        <taxon>Actinomycetes</taxon>
        <taxon>Actinomycetales</taxon>
        <taxon>Actinomycetaceae</taxon>
        <taxon>Actinomyces</taxon>
    </lineage>
</organism>
<sequence length="304" mass="34603">MSRSSWTPWPDGQPFWGGSSEVSVSVVELSELYPVGRRPPLVAYIRQLWQRRHFIWADARAKALGSQRGTFLGNAWLIAKPMLNAMVYFVVFGLLLQTSRGIDNFIGYLIIGVTFFPPLQRSVTGGSQVIIAGRNLIRGFSFPRAALPASYTIRNAIDLVPPMIAVLVLVVVLPPHAWPSWHWVLILPVLALQVLLSLGLALATSRITTTIPDMRNIWPFLTQFWFYASGVFFSYERFIDHPVMLRAMDLNPGYLIITMYRDAILYQRVPQAHMWLILSAWSLGLTVVSFVFFWEKEEVYGVER</sequence>
<dbReference type="PANTHER" id="PTHR30413">
    <property type="entry name" value="INNER MEMBRANE TRANSPORT PERMEASE"/>
    <property type="match status" value="1"/>
</dbReference>
<evidence type="ECO:0000313" key="11">
    <source>
        <dbReference type="Proteomes" id="UP000186394"/>
    </source>
</evidence>
<evidence type="ECO:0000256" key="1">
    <source>
        <dbReference type="ARBA" id="ARBA00004429"/>
    </source>
</evidence>
<keyword evidence="3" id="KW-0813">Transport</keyword>
<keyword evidence="4" id="KW-1003">Cell membrane</keyword>
<evidence type="ECO:0000256" key="7">
    <source>
        <dbReference type="ARBA" id="ARBA00023136"/>
    </source>
</evidence>
<protein>
    <submittedName>
        <fullName evidence="10">ABC transporter</fullName>
    </submittedName>
</protein>
<proteinExistence type="inferred from homology"/>
<name>A0A1Q8VL07_9ACTO</name>
<dbReference type="RefSeq" id="WP_075418399.1">
    <property type="nucleotide sequence ID" value="NZ_MSKL01000021.1"/>
</dbReference>
<evidence type="ECO:0000259" key="9">
    <source>
        <dbReference type="Pfam" id="PF01061"/>
    </source>
</evidence>
<evidence type="ECO:0000256" key="2">
    <source>
        <dbReference type="ARBA" id="ARBA00007783"/>
    </source>
</evidence>
<dbReference type="Proteomes" id="UP000186394">
    <property type="component" value="Unassembled WGS sequence"/>
</dbReference>
<dbReference type="GO" id="GO:0015920">
    <property type="term" value="P:lipopolysaccharide transport"/>
    <property type="evidence" value="ECO:0007669"/>
    <property type="project" value="TreeGrafter"/>
</dbReference>
<keyword evidence="7 8" id="KW-0472">Membrane</keyword>
<evidence type="ECO:0000256" key="3">
    <source>
        <dbReference type="ARBA" id="ARBA00022448"/>
    </source>
</evidence>
<feature type="transmembrane region" description="Helical" evidence="8">
    <location>
        <begin position="75"/>
        <end position="96"/>
    </location>
</feature>
<comment type="subcellular location">
    <subcellularLocation>
        <location evidence="1">Cell inner membrane</location>
        <topology evidence="1">Multi-pass membrane protein</topology>
    </subcellularLocation>
</comment>
<dbReference type="GO" id="GO:0140359">
    <property type="term" value="F:ABC-type transporter activity"/>
    <property type="evidence" value="ECO:0007669"/>
    <property type="project" value="InterPro"/>
</dbReference>
<dbReference type="OrthoDB" id="4186295at2"/>
<evidence type="ECO:0000256" key="4">
    <source>
        <dbReference type="ARBA" id="ARBA00022475"/>
    </source>
</evidence>
<dbReference type="Pfam" id="PF01061">
    <property type="entry name" value="ABC2_membrane"/>
    <property type="match status" value="1"/>
</dbReference>
<evidence type="ECO:0000313" key="10">
    <source>
        <dbReference type="EMBL" id="OLO48772.1"/>
    </source>
</evidence>
<comment type="caution">
    <text evidence="10">The sequence shown here is derived from an EMBL/GenBank/DDBJ whole genome shotgun (WGS) entry which is preliminary data.</text>
</comment>
<dbReference type="EMBL" id="MSKL01000021">
    <property type="protein sequence ID" value="OLO48772.1"/>
    <property type="molecule type" value="Genomic_DNA"/>
</dbReference>
<dbReference type="AlphaFoldDB" id="A0A1Q8VL07"/>
<evidence type="ECO:0000256" key="5">
    <source>
        <dbReference type="ARBA" id="ARBA00022692"/>
    </source>
</evidence>
<keyword evidence="6 8" id="KW-1133">Transmembrane helix</keyword>
<evidence type="ECO:0000256" key="8">
    <source>
        <dbReference type="SAM" id="Phobius"/>
    </source>
</evidence>
<feature type="transmembrane region" description="Helical" evidence="8">
    <location>
        <begin position="183"/>
        <end position="205"/>
    </location>
</feature>